<evidence type="ECO:0000313" key="6">
    <source>
        <dbReference type="EMBL" id="UNK45600.1"/>
    </source>
</evidence>
<sequence>MSKETGRSPRRHARRTVVILGIDGAGKTTAAASLLAAERAAGRPAQLLRNPAGRRRLSRAAARLGIGVAPHWADRFESTVRTLNVLVSQLRAAAFRGTTVMDRHLHCQQVLRDVRGLPPGRVLPWLVRVLPRPDAVVLLDLPAEAAHARISARGEDSESADYLRAARNAYLRMAGSLDWQVVDAAGSRSDVLRRVQAAVSPPPT</sequence>
<dbReference type="Pfam" id="PF02223">
    <property type="entry name" value="Thymidylate_kin"/>
    <property type="match status" value="1"/>
</dbReference>
<evidence type="ECO:0000256" key="4">
    <source>
        <dbReference type="ARBA" id="ARBA00022840"/>
    </source>
</evidence>
<organism evidence="6 7">
    <name type="scientific">Arthrobacter sulfonylureivorans</name>
    <dbReference type="NCBI Taxonomy" id="2486855"/>
    <lineage>
        <taxon>Bacteria</taxon>
        <taxon>Bacillati</taxon>
        <taxon>Actinomycetota</taxon>
        <taxon>Actinomycetes</taxon>
        <taxon>Micrococcales</taxon>
        <taxon>Micrococcaceae</taxon>
        <taxon>Arthrobacter</taxon>
    </lineage>
</organism>
<dbReference type="Proteomes" id="UP000829069">
    <property type="component" value="Chromosome"/>
</dbReference>
<evidence type="ECO:0000259" key="5">
    <source>
        <dbReference type="Pfam" id="PF02223"/>
    </source>
</evidence>
<dbReference type="InterPro" id="IPR027417">
    <property type="entry name" value="P-loop_NTPase"/>
</dbReference>
<dbReference type="RefSeq" id="WP_241913792.1">
    <property type="nucleotide sequence ID" value="NZ_CP093326.1"/>
</dbReference>
<gene>
    <name evidence="6" type="ORF">MNQ99_17045</name>
</gene>
<evidence type="ECO:0000313" key="7">
    <source>
        <dbReference type="Proteomes" id="UP000829069"/>
    </source>
</evidence>
<keyword evidence="7" id="KW-1185">Reference proteome</keyword>
<protein>
    <recommendedName>
        <fullName evidence="2">Thymidylate kinase</fullName>
    </recommendedName>
</protein>
<keyword evidence="3" id="KW-0547">Nucleotide-binding</keyword>
<keyword evidence="4" id="KW-0067">ATP-binding</keyword>
<dbReference type="PANTHER" id="PTHR10344">
    <property type="entry name" value="THYMIDYLATE KINASE"/>
    <property type="match status" value="1"/>
</dbReference>
<accession>A0ABY3W5P5</accession>
<evidence type="ECO:0000256" key="3">
    <source>
        <dbReference type="ARBA" id="ARBA00022741"/>
    </source>
</evidence>
<comment type="similarity">
    <text evidence="1">Belongs to the thymidylate kinase family.</text>
</comment>
<feature type="domain" description="Thymidylate kinase-like" evidence="5">
    <location>
        <begin position="21"/>
        <end position="193"/>
    </location>
</feature>
<dbReference type="Gene3D" id="3.40.50.300">
    <property type="entry name" value="P-loop containing nucleotide triphosphate hydrolases"/>
    <property type="match status" value="1"/>
</dbReference>
<dbReference type="InterPro" id="IPR039430">
    <property type="entry name" value="Thymidylate_kin-like_dom"/>
</dbReference>
<reference evidence="6 7" key="1">
    <citation type="submission" date="2022-03" db="EMBL/GenBank/DDBJ databases">
        <title>Isotopic signatures of nitrous oxide derived from detoxification processes.</title>
        <authorList>
            <person name="Behrendt U."/>
            <person name="Buchen C."/>
            <person name="Well R."/>
            <person name="Ulrich A."/>
            <person name="Rohe L."/>
            <person name="Kolb S."/>
            <person name="Schloter M."/>
            <person name="Horn M.A."/>
            <person name="Augustin J."/>
        </authorList>
    </citation>
    <scope>NUCLEOTIDE SEQUENCE [LARGE SCALE GENOMIC DNA]</scope>
    <source>
        <strain evidence="6 7">S4-C24</strain>
    </source>
</reference>
<evidence type="ECO:0000256" key="2">
    <source>
        <dbReference type="ARBA" id="ARBA00017144"/>
    </source>
</evidence>
<name>A0ABY3W5P5_9MICC</name>
<dbReference type="SUPFAM" id="SSF52540">
    <property type="entry name" value="P-loop containing nucleoside triphosphate hydrolases"/>
    <property type="match status" value="1"/>
</dbReference>
<dbReference type="PANTHER" id="PTHR10344:SF4">
    <property type="entry name" value="UMP-CMP KINASE 2, MITOCHONDRIAL"/>
    <property type="match status" value="1"/>
</dbReference>
<evidence type="ECO:0000256" key="1">
    <source>
        <dbReference type="ARBA" id="ARBA00009776"/>
    </source>
</evidence>
<proteinExistence type="inferred from homology"/>
<dbReference type="EMBL" id="CP093326">
    <property type="protein sequence ID" value="UNK45600.1"/>
    <property type="molecule type" value="Genomic_DNA"/>
</dbReference>